<comment type="caution">
    <text evidence="5">The sequence shown here is derived from an EMBL/GenBank/DDBJ whole genome shotgun (WGS) entry which is preliminary data.</text>
</comment>
<dbReference type="GO" id="GO:0005634">
    <property type="term" value="C:nucleus"/>
    <property type="evidence" value="ECO:0007669"/>
    <property type="project" value="UniProtKB-SubCell"/>
</dbReference>
<evidence type="ECO:0000313" key="6">
    <source>
        <dbReference type="Proteomes" id="UP001107558"/>
    </source>
</evidence>
<name>A0A9J6BX32_POLVA</name>
<dbReference type="PANTHER" id="PTHR21505">
    <property type="entry name" value="MADF DOMAIN-CONTAINING PROTEIN-RELATED"/>
    <property type="match status" value="1"/>
</dbReference>
<protein>
    <recommendedName>
        <fullName evidence="7">MADF domain-containing protein</fullName>
    </recommendedName>
</protein>
<dbReference type="Pfam" id="PF02944">
    <property type="entry name" value="BESS"/>
    <property type="match status" value="1"/>
</dbReference>
<dbReference type="PANTHER" id="PTHR21505:SF12">
    <property type="entry name" value="MADF DOMAIN-CONTAINING PROTEIN-RELATED"/>
    <property type="match status" value="1"/>
</dbReference>
<dbReference type="InterPro" id="IPR004210">
    <property type="entry name" value="BESS_motif"/>
</dbReference>
<gene>
    <name evidence="5" type="ORF">PVAND_004064</name>
</gene>
<evidence type="ECO:0000256" key="1">
    <source>
        <dbReference type="PROSITE-ProRule" id="PRU00371"/>
    </source>
</evidence>
<comment type="subcellular location">
    <subcellularLocation>
        <location evidence="1">Nucleus</location>
    </subcellularLocation>
</comment>
<feature type="region of interest" description="Disordered" evidence="2">
    <location>
        <begin position="1"/>
        <end position="26"/>
    </location>
</feature>
<accession>A0A9J6BX32</accession>
<evidence type="ECO:0000256" key="2">
    <source>
        <dbReference type="SAM" id="MobiDB-lite"/>
    </source>
</evidence>
<keyword evidence="1" id="KW-0539">Nucleus</keyword>
<proteinExistence type="predicted"/>
<dbReference type="PROSITE" id="PS51031">
    <property type="entry name" value="BESS"/>
    <property type="match status" value="1"/>
</dbReference>
<feature type="compositionally biased region" description="Basic and acidic residues" evidence="2">
    <location>
        <begin position="9"/>
        <end position="26"/>
    </location>
</feature>
<evidence type="ECO:0000259" key="3">
    <source>
        <dbReference type="PROSITE" id="PS51029"/>
    </source>
</evidence>
<evidence type="ECO:0008006" key="7">
    <source>
        <dbReference type="Google" id="ProtNLM"/>
    </source>
</evidence>
<dbReference type="Pfam" id="PF10545">
    <property type="entry name" value="MADF_DNA_bdg"/>
    <property type="match status" value="1"/>
</dbReference>
<evidence type="ECO:0000313" key="5">
    <source>
        <dbReference type="EMBL" id="KAG5674077.1"/>
    </source>
</evidence>
<dbReference type="OrthoDB" id="6629625at2759"/>
<dbReference type="EMBL" id="JADBJN010000003">
    <property type="protein sequence ID" value="KAG5674077.1"/>
    <property type="molecule type" value="Genomic_DNA"/>
</dbReference>
<sequence length="267" mass="31093">MAPNSKIPNNKEKSQKMEKKLTPAKQRWNEAKTKAFVLDYLHQNCLWNTSSLSYSQKAEKEDAYEKLAKDYGLTISEVKNKIRIFRTTYSQERKKEELNNNYTPKLSWYADMKTAFGEGKVKSFSKFKRESIEQIPLIKKERNISDSIEYDEGEYEEHDINMREGEEEQSIDHAAMFVEPYVDDIEEEEANYTIQNANNTSSVTANAIKTSSSTFGKEQKPKLQKSSSNEMFLQSLCSSLDQLSDEKNMRARIEMQQVLYKIMYEAP</sequence>
<feature type="domain" description="BESS" evidence="4">
    <location>
        <begin position="226"/>
        <end position="265"/>
    </location>
</feature>
<dbReference type="SMART" id="SM00595">
    <property type="entry name" value="MADF"/>
    <property type="match status" value="1"/>
</dbReference>
<reference evidence="5" key="1">
    <citation type="submission" date="2021-03" db="EMBL/GenBank/DDBJ databases">
        <title>Chromosome level genome of the anhydrobiotic midge Polypedilum vanderplanki.</title>
        <authorList>
            <person name="Yoshida Y."/>
            <person name="Kikawada T."/>
            <person name="Gusev O."/>
        </authorList>
    </citation>
    <scope>NUCLEOTIDE SEQUENCE</scope>
    <source>
        <strain evidence="5">NIAS01</strain>
        <tissue evidence="5">Whole body or cell culture</tissue>
    </source>
</reference>
<dbReference type="Proteomes" id="UP001107558">
    <property type="component" value="Chromosome 3"/>
</dbReference>
<organism evidence="5 6">
    <name type="scientific">Polypedilum vanderplanki</name>
    <name type="common">Sleeping chironomid midge</name>
    <dbReference type="NCBI Taxonomy" id="319348"/>
    <lineage>
        <taxon>Eukaryota</taxon>
        <taxon>Metazoa</taxon>
        <taxon>Ecdysozoa</taxon>
        <taxon>Arthropoda</taxon>
        <taxon>Hexapoda</taxon>
        <taxon>Insecta</taxon>
        <taxon>Pterygota</taxon>
        <taxon>Neoptera</taxon>
        <taxon>Endopterygota</taxon>
        <taxon>Diptera</taxon>
        <taxon>Nematocera</taxon>
        <taxon>Chironomoidea</taxon>
        <taxon>Chironomidae</taxon>
        <taxon>Chironominae</taxon>
        <taxon>Polypedilum</taxon>
        <taxon>Polypedilum</taxon>
    </lineage>
</organism>
<feature type="domain" description="MADF" evidence="3">
    <location>
        <begin position="35"/>
        <end position="122"/>
    </location>
</feature>
<dbReference type="InterPro" id="IPR006578">
    <property type="entry name" value="MADF-dom"/>
</dbReference>
<dbReference type="GO" id="GO:0003677">
    <property type="term" value="F:DNA binding"/>
    <property type="evidence" value="ECO:0007669"/>
    <property type="project" value="InterPro"/>
</dbReference>
<evidence type="ECO:0000259" key="4">
    <source>
        <dbReference type="PROSITE" id="PS51031"/>
    </source>
</evidence>
<dbReference type="AlphaFoldDB" id="A0A9J6BX32"/>
<keyword evidence="6" id="KW-1185">Reference proteome</keyword>
<dbReference type="PROSITE" id="PS51029">
    <property type="entry name" value="MADF"/>
    <property type="match status" value="1"/>
</dbReference>